<dbReference type="Proteomes" id="UP000002762">
    <property type="component" value="Unassembled WGS sequence"/>
</dbReference>
<feature type="compositionally biased region" description="Polar residues" evidence="1">
    <location>
        <begin position="130"/>
        <end position="139"/>
    </location>
</feature>
<reference evidence="2 3" key="1">
    <citation type="journal article" date="2012" name="Sci. Rep.">
        <title>Genomic perspectives on the evolution of fungal entomopathogenicity in Beauveria bassiana.</title>
        <authorList>
            <person name="Xiao G."/>
            <person name="Ying S.H."/>
            <person name="Zheng P."/>
            <person name="Wang Z.L."/>
            <person name="Zhang S."/>
            <person name="Xie X.Q."/>
            <person name="Shang Y."/>
            <person name="St Leger R.J."/>
            <person name="Zhao G.P."/>
            <person name="Wang C."/>
            <person name="Feng M.G."/>
        </authorList>
    </citation>
    <scope>NUCLEOTIDE SEQUENCE [LARGE SCALE GENOMIC DNA]</scope>
    <source>
        <strain evidence="2 3">ARSEF 2860</strain>
    </source>
</reference>
<dbReference type="AlphaFoldDB" id="J5J631"/>
<dbReference type="EMBL" id="JH725193">
    <property type="protein sequence ID" value="EJP62003.1"/>
    <property type="molecule type" value="Genomic_DNA"/>
</dbReference>
<gene>
    <name evidence="2" type="ORF">BBA_09051</name>
</gene>
<name>J5J631_BEAB2</name>
<accession>J5J631</accession>
<sequence>MVLGANAARPRNKTLAIQRYGTAQVYQHASHTTVVQRRFAKLPALYTPKTKNEVAGAQNAVAEHATPSGVTPSGLPKLAIVDRNGKIGGEPSDASLSPPPTDKDGERGALHREKEHGDANVAATPEGSISPKTTLGTPENETEEATSRHNGDGPSASRLTTLLSELQPLRCSPSADQDSEDSDGPPRTRESTISMPSSSTSPPSDRDVVYVGFQPLFKTSQIRLQLLRV</sequence>
<keyword evidence="3" id="KW-1185">Reference proteome</keyword>
<dbReference type="HOGENOM" id="CLU_1209626_0_0_1"/>
<dbReference type="InParanoid" id="J5J631"/>
<evidence type="ECO:0000313" key="2">
    <source>
        <dbReference type="EMBL" id="EJP62003.1"/>
    </source>
</evidence>
<feature type="compositionally biased region" description="Low complexity" evidence="1">
    <location>
        <begin position="191"/>
        <end position="203"/>
    </location>
</feature>
<organism evidence="2 3">
    <name type="scientific">Beauveria bassiana (strain ARSEF 2860)</name>
    <name type="common">White muscardine disease fungus</name>
    <name type="synonym">Tritirachium shiotae</name>
    <dbReference type="NCBI Taxonomy" id="655819"/>
    <lineage>
        <taxon>Eukaryota</taxon>
        <taxon>Fungi</taxon>
        <taxon>Dikarya</taxon>
        <taxon>Ascomycota</taxon>
        <taxon>Pezizomycotina</taxon>
        <taxon>Sordariomycetes</taxon>
        <taxon>Hypocreomycetidae</taxon>
        <taxon>Hypocreales</taxon>
        <taxon>Cordycipitaceae</taxon>
        <taxon>Beauveria</taxon>
    </lineage>
</organism>
<evidence type="ECO:0000256" key="1">
    <source>
        <dbReference type="SAM" id="MobiDB-lite"/>
    </source>
</evidence>
<evidence type="ECO:0000313" key="3">
    <source>
        <dbReference type="Proteomes" id="UP000002762"/>
    </source>
</evidence>
<dbReference type="OrthoDB" id="10650631at2759"/>
<protein>
    <submittedName>
        <fullName evidence="2">Uncharacterized protein</fullName>
    </submittedName>
</protein>
<dbReference type="RefSeq" id="XP_008602370.1">
    <property type="nucleotide sequence ID" value="XM_008604148.1"/>
</dbReference>
<feature type="compositionally biased region" description="Basic and acidic residues" evidence="1">
    <location>
        <begin position="101"/>
        <end position="118"/>
    </location>
</feature>
<feature type="region of interest" description="Disordered" evidence="1">
    <location>
        <begin position="83"/>
        <end position="206"/>
    </location>
</feature>
<dbReference type="GeneID" id="19892063"/>
<proteinExistence type="predicted"/>